<dbReference type="InterPro" id="IPR052336">
    <property type="entry name" value="MlaD_Phospholipid_Transporter"/>
</dbReference>
<dbReference type="PANTHER" id="PTHR33371:SF4">
    <property type="entry name" value="INTERMEMBRANE PHOSPHOLIPID TRANSPORT SYSTEM BINDING PROTEIN MLAD"/>
    <property type="match status" value="1"/>
</dbReference>
<dbReference type="Proteomes" id="UP000217076">
    <property type="component" value="Unassembled WGS sequence"/>
</dbReference>
<accession>A0A1G7ZYQ1</accession>
<protein>
    <submittedName>
        <fullName evidence="2">Phospholipid/cholesterol/gamma-HCH transport system substrate-binding protein</fullName>
    </submittedName>
</protein>
<evidence type="ECO:0000313" key="2">
    <source>
        <dbReference type="EMBL" id="SDH13782.1"/>
    </source>
</evidence>
<organism evidence="2 3">
    <name type="scientific">Roseospirillum parvum</name>
    <dbReference type="NCBI Taxonomy" id="83401"/>
    <lineage>
        <taxon>Bacteria</taxon>
        <taxon>Pseudomonadati</taxon>
        <taxon>Pseudomonadota</taxon>
        <taxon>Alphaproteobacteria</taxon>
        <taxon>Rhodospirillales</taxon>
        <taxon>Rhodospirillaceae</taxon>
        <taxon>Roseospirillum</taxon>
    </lineage>
</organism>
<dbReference type="NCBIfam" id="TIGR04430">
    <property type="entry name" value="OM_asym_MlaD"/>
    <property type="match status" value="1"/>
</dbReference>
<dbReference type="OrthoDB" id="9808689at2"/>
<dbReference type="PANTHER" id="PTHR33371">
    <property type="entry name" value="INTERMEMBRANE PHOSPHOLIPID TRANSPORT SYSTEM BINDING PROTEIN MLAD-RELATED"/>
    <property type="match status" value="1"/>
</dbReference>
<dbReference type="AlphaFoldDB" id="A0A1G7ZYQ1"/>
<dbReference type="STRING" id="83401.SAMN05421742_104265"/>
<dbReference type="RefSeq" id="WP_092618194.1">
    <property type="nucleotide sequence ID" value="NZ_FNCV01000004.1"/>
</dbReference>
<name>A0A1G7ZYQ1_9PROT</name>
<feature type="domain" description="Mce/MlaD" evidence="1">
    <location>
        <begin position="41"/>
        <end position="116"/>
    </location>
</feature>
<evidence type="ECO:0000313" key="3">
    <source>
        <dbReference type="Proteomes" id="UP000217076"/>
    </source>
</evidence>
<evidence type="ECO:0000259" key="1">
    <source>
        <dbReference type="Pfam" id="PF02470"/>
    </source>
</evidence>
<gene>
    <name evidence="2" type="ORF">SAMN05421742_104265</name>
</gene>
<proteinExistence type="predicted"/>
<dbReference type="EMBL" id="FNCV01000004">
    <property type="protein sequence ID" value="SDH13782.1"/>
    <property type="molecule type" value="Genomic_DNA"/>
</dbReference>
<dbReference type="InterPro" id="IPR003399">
    <property type="entry name" value="Mce/MlaD"/>
</dbReference>
<sequence length="155" mass="16114">MGRHAIETVMGAVVLLVAAYFLVFAYGSADLGTRSEADSFDVTATFSKVGGLKPGAEVRMSGIRIGSVLDQRIDPTTYQAVVAMRIDSEIALPADSTAAIASDGLLGGKYVNIAPGRAGEKLADGDALAQTVDFQSLEDMVSEIIFLATTDGPGR</sequence>
<dbReference type="InterPro" id="IPR030970">
    <property type="entry name" value="ABC_MlaD"/>
</dbReference>
<dbReference type="GO" id="GO:0015914">
    <property type="term" value="P:phospholipid transport"/>
    <property type="evidence" value="ECO:0007669"/>
    <property type="project" value="InterPro"/>
</dbReference>
<keyword evidence="3" id="KW-1185">Reference proteome</keyword>
<reference evidence="3" key="1">
    <citation type="submission" date="2016-10" db="EMBL/GenBank/DDBJ databases">
        <authorList>
            <person name="Varghese N."/>
            <person name="Submissions S."/>
        </authorList>
    </citation>
    <scope>NUCLEOTIDE SEQUENCE [LARGE SCALE GENOMIC DNA]</scope>
    <source>
        <strain evidence="3">930I</strain>
    </source>
</reference>
<dbReference type="Pfam" id="PF02470">
    <property type="entry name" value="MlaD"/>
    <property type="match status" value="1"/>
</dbReference>